<evidence type="ECO:0000313" key="1">
    <source>
        <dbReference type="EMBL" id="GIY65178.1"/>
    </source>
</evidence>
<reference evidence="1 2" key="1">
    <citation type="submission" date="2021-06" db="EMBL/GenBank/DDBJ databases">
        <title>Caerostris extrusa draft genome.</title>
        <authorList>
            <person name="Kono N."/>
            <person name="Arakawa K."/>
        </authorList>
    </citation>
    <scope>NUCLEOTIDE SEQUENCE [LARGE SCALE GENOMIC DNA]</scope>
</reference>
<protein>
    <submittedName>
        <fullName evidence="1">Uncharacterized protein</fullName>
    </submittedName>
</protein>
<name>A0AAV4V616_CAEEX</name>
<keyword evidence="2" id="KW-1185">Reference proteome</keyword>
<gene>
    <name evidence="1" type="ORF">CEXT_749241</name>
</gene>
<organism evidence="1 2">
    <name type="scientific">Caerostris extrusa</name>
    <name type="common">Bark spider</name>
    <name type="synonym">Caerostris bankana</name>
    <dbReference type="NCBI Taxonomy" id="172846"/>
    <lineage>
        <taxon>Eukaryota</taxon>
        <taxon>Metazoa</taxon>
        <taxon>Ecdysozoa</taxon>
        <taxon>Arthropoda</taxon>
        <taxon>Chelicerata</taxon>
        <taxon>Arachnida</taxon>
        <taxon>Araneae</taxon>
        <taxon>Araneomorphae</taxon>
        <taxon>Entelegynae</taxon>
        <taxon>Araneoidea</taxon>
        <taxon>Araneidae</taxon>
        <taxon>Caerostris</taxon>
    </lineage>
</organism>
<accession>A0AAV4V616</accession>
<comment type="caution">
    <text evidence="1">The sequence shown here is derived from an EMBL/GenBank/DDBJ whole genome shotgun (WGS) entry which is preliminary data.</text>
</comment>
<dbReference type="AlphaFoldDB" id="A0AAV4V616"/>
<proteinExistence type="predicted"/>
<dbReference type="EMBL" id="BPLR01013971">
    <property type="protein sequence ID" value="GIY65178.1"/>
    <property type="molecule type" value="Genomic_DNA"/>
</dbReference>
<sequence>MRDEGLHRPGHNCRVVGESIRPHRPFRMRSERNWSTFRTLLDICILQSVRQEAFRSLDILLSIEMGN</sequence>
<dbReference type="Proteomes" id="UP001054945">
    <property type="component" value="Unassembled WGS sequence"/>
</dbReference>
<evidence type="ECO:0000313" key="2">
    <source>
        <dbReference type="Proteomes" id="UP001054945"/>
    </source>
</evidence>